<reference evidence="1" key="1">
    <citation type="submission" date="2021-02" db="EMBL/GenBank/DDBJ databases">
        <authorList>
            <person name="Nowell W R."/>
        </authorList>
    </citation>
    <scope>NUCLEOTIDE SEQUENCE</scope>
</reference>
<keyword evidence="3" id="KW-1185">Reference proteome</keyword>
<dbReference type="AlphaFoldDB" id="A0A814D585"/>
<proteinExistence type="predicted"/>
<dbReference type="OrthoDB" id="9995563at2759"/>
<sequence>MHEKLLTGLLESYDFLCPNEYSAKTFGILAFLTRKGVGDINFSDLFDDIDKPGRNREMVSFTRLLEDKRQSLQDIDASIEKCLMLNRLLTFIQKFFSTKNESEFTALISDIRLEMHSQLLEHDLPLQLKSEDFRLREKEFQLRNNAQRRRRLFFYDIKDIESPPNLINLQNKTTAHLTFIINNMRKNNSFRQHGLHEIKSILNDSFLIVSHPHIGSTAPVTIYDKKSADEYTAKINIRIMCLLHDYMSNNTNSIEIYDVEPSLWPVSQTPPLPYKLVEPQSITWKTCQVNILGKLKTFRYCELTSFTLKQSQTSVEPRVRFAQQLHRFRFAIKLNFHIEALNEHFEHFLTVDSLSFGIGAHNSYTSALETRVLLNDIETFWNRPVCAQKTMYSQPLDPREVIHYMFRYFVHKTGVKPNSCVRSYLKQEITKAYESKTGNNVNLSLEDIYFDVLVQFVNQVEFMAKHPVLAMFHADGLFLGTCNSTIAADAMVRPRSPSDSQTESSPIIGLRFNSIKTDKTNKRIQYRTLDSSILANDISKLVCDTVEQKANNIRVLSDFGETYLNKTYKSFKDFCNYFSEKLEQLCKNDGKYTPVTNVVSNATDIPTETKIENSLHPNYTLSSFTNFDYARTPDVSPFSPPSVYTEVFINLFEQIFFDANEKG</sequence>
<evidence type="ECO:0000313" key="3">
    <source>
        <dbReference type="Proteomes" id="UP000663829"/>
    </source>
</evidence>
<dbReference type="EMBL" id="CAJNOQ010002313">
    <property type="protein sequence ID" value="CAF0951211.1"/>
    <property type="molecule type" value="Genomic_DNA"/>
</dbReference>
<evidence type="ECO:0000313" key="1">
    <source>
        <dbReference type="EMBL" id="CAF0951211.1"/>
    </source>
</evidence>
<gene>
    <name evidence="1" type="ORF">GPM918_LOCUS11254</name>
    <name evidence="2" type="ORF">SRO942_LOCUS11253</name>
</gene>
<dbReference type="Proteomes" id="UP000681722">
    <property type="component" value="Unassembled WGS sequence"/>
</dbReference>
<protein>
    <submittedName>
        <fullName evidence="1">Uncharacterized protein</fullName>
    </submittedName>
</protein>
<dbReference type="Proteomes" id="UP000663829">
    <property type="component" value="Unassembled WGS sequence"/>
</dbReference>
<accession>A0A814D585</accession>
<organism evidence="1 3">
    <name type="scientific">Didymodactylos carnosus</name>
    <dbReference type="NCBI Taxonomy" id="1234261"/>
    <lineage>
        <taxon>Eukaryota</taxon>
        <taxon>Metazoa</taxon>
        <taxon>Spiralia</taxon>
        <taxon>Gnathifera</taxon>
        <taxon>Rotifera</taxon>
        <taxon>Eurotatoria</taxon>
        <taxon>Bdelloidea</taxon>
        <taxon>Philodinida</taxon>
        <taxon>Philodinidae</taxon>
        <taxon>Didymodactylos</taxon>
    </lineage>
</organism>
<name>A0A814D585_9BILA</name>
<evidence type="ECO:0000313" key="2">
    <source>
        <dbReference type="EMBL" id="CAF3726870.1"/>
    </source>
</evidence>
<comment type="caution">
    <text evidence="1">The sequence shown here is derived from an EMBL/GenBank/DDBJ whole genome shotgun (WGS) entry which is preliminary data.</text>
</comment>
<dbReference type="EMBL" id="CAJOBC010002312">
    <property type="protein sequence ID" value="CAF3726870.1"/>
    <property type="molecule type" value="Genomic_DNA"/>
</dbReference>